<dbReference type="GO" id="GO:0006310">
    <property type="term" value="P:DNA recombination"/>
    <property type="evidence" value="ECO:0007669"/>
    <property type="project" value="UniProtKB-KW"/>
</dbReference>
<dbReference type="GO" id="GO:0003677">
    <property type="term" value="F:DNA binding"/>
    <property type="evidence" value="ECO:0007669"/>
    <property type="project" value="UniProtKB-KW"/>
</dbReference>
<dbReference type="InterPro" id="IPR052055">
    <property type="entry name" value="Hepadnavirus_pol/RT"/>
</dbReference>
<organism evidence="4 5">
    <name type="scientific">Perkinsus chesapeaki</name>
    <name type="common">Clam parasite</name>
    <name type="synonym">Perkinsus andrewsi</name>
    <dbReference type="NCBI Taxonomy" id="330153"/>
    <lineage>
        <taxon>Eukaryota</taxon>
        <taxon>Sar</taxon>
        <taxon>Alveolata</taxon>
        <taxon>Perkinsozoa</taxon>
        <taxon>Perkinsea</taxon>
        <taxon>Perkinsida</taxon>
        <taxon>Perkinsidae</taxon>
        <taxon>Perkinsus</taxon>
    </lineage>
</organism>
<dbReference type="Gene3D" id="1.10.150.130">
    <property type="match status" value="1"/>
</dbReference>
<evidence type="ECO:0000256" key="2">
    <source>
        <dbReference type="ARBA" id="ARBA00023172"/>
    </source>
</evidence>
<dbReference type="PANTHER" id="PTHR33050:SF7">
    <property type="entry name" value="RIBONUCLEASE H"/>
    <property type="match status" value="1"/>
</dbReference>
<dbReference type="EMBL" id="JAAPAO010001186">
    <property type="protein sequence ID" value="KAF4650757.1"/>
    <property type="molecule type" value="Genomic_DNA"/>
</dbReference>
<reference evidence="4 5" key="1">
    <citation type="submission" date="2020-04" db="EMBL/GenBank/DDBJ databases">
        <title>Perkinsus chesapeaki whole genome sequence.</title>
        <authorList>
            <person name="Bogema D.R."/>
        </authorList>
    </citation>
    <scope>NUCLEOTIDE SEQUENCE [LARGE SCALE GENOMIC DNA]</scope>
    <source>
        <strain evidence="4">ATCC PRA-425</strain>
    </source>
</reference>
<feature type="non-terminal residue" evidence="4">
    <location>
        <position position="735"/>
    </location>
</feature>
<evidence type="ECO:0000313" key="5">
    <source>
        <dbReference type="Proteomes" id="UP000591131"/>
    </source>
</evidence>
<dbReference type="PANTHER" id="PTHR33050">
    <property type="entry name" value="REVERSE TRANSCRIPTASE DOMAIN-CONTAINING PROTEIN"/>
    <property type="match status" value="1"/>
</dbReference>
<dbReference type="InterPro" id="IPR013762">
    <property type="entry name" value="Integrase-like_cat_sf"/>
</dbReference>
<proteinExistence type="predicted"/>
<dbReference type="GO" id="GO:0015074">
    <property type="term" value="P:DNA integration"/>
    <property type="evidence" value="ECO:0007669"/>
    <property type="project" value="InterPro"/>
</dbReference>
<dbReference type="SUPFAM" id="SSF56349">
    <property type="entry name" value="DNA breaking-rejoining enzymes"/>
    <property type="match status" value="1"/>
</dbReference>
<dbReference type="AlphaFoldDB" id="A0A7J6KUT3"/>
<gene>
    <name evidence="4" type="ORF">FOL47_000878</name>
</gene>
<keyword evidence="3" id="KW-0732">Signal</keyword>
<dbReference type="Proteomes" id="UP000591131">
    <property type="component" value="Unassembled WGS sequence"/>
</dbReference>
<evidence type="ECO:0000313" key="4">
    <source>
        <dbReference type="EMBL" id="KAF4650757.1"/>
    </source>
</evidence>
<feature type="non-terminal residue" evidence="4">
    <location>
        <position position="1"/>
    </location>
</feature>
<feature type="signal peptide" evidence="3">
    <location>
        <begin position="1"/>
        <end position="16"/>
    </location>
</feature>
<keyword evidence="2" id="KW-0233">DNA recombination</keyword>
<dbReference type="InterPro" id="IPR011010">
    <property type="entry name" value="DNA_brk_join_enz"/>
</dbReference>
<sequence>ALHRLLGLLLLDVVLGIKNSLEKVRVSQEPVILGFQWDLKSDVVGVANPKAETILCNIECLLHESRENKRWMCHVAKLLKPKLRSLYACKTVAEWLDCRTIALSQEAKSDLEFFLATLKEELRGQHVAGDGPSLARIPSSFLLGWGSKLGGFSHESDVTVVISDSSTSAFGGLVIGKGKAFWYRFELENPRSSRVSRLVEPSRSTAWESSDICSLELLAVLCGCMIATADRPVMILCDNASAVDAVNKLAAKSPRLNSLLKALASSWGYSRGLRAYHLSTEDNWLADILSRWSLRDIREHMTRSKVTPHTPKSFCIQLFLIGLPWVNCRIAGESRSEAKDSAVLISYMLTPSWVTSLIQGKNSVYATLRPSPNLTVQARPTGWDLSRCSPSDEPAESSTLLELRDLATHASTSHTRTLAICDQGVNVPAVRAYDEQDTILLLTHSRATSTNASYESVRRGYERFLRNNTGNLASQIEAFPLDIWLLASYVAYLVDVRCERAEKAYKTSTVLQYIRVLLTMSKMHPHARSFTVQENEILRMVRAAVVRVRGKTPTTRACTMTASQLRSISVVTPASGRRRSEVALLVGVAGLLRIREVSELRENDVTFYDGGKAMELRVRWSKTDPGRAGATVTIGCACSPATHRRGFSDVWCPVHRLLGCFDRGTNVAAGGWNRVFAASYEQLSEDIKSLVTLATGLSQGCTTHSMRRTGVVLLHEAGFDDVQIAEYGRWADTRM</sequence>
<name>A0A7J6KUT3_PERCH</name>
<dbReference type="Gene3D" id="1.10.443.10">
    <property type="entry name" value="Intergrase catalytic core"/>
    <property type="match status" value="1"/>
</dbReference>
<comment type="caution">
    <text evidence="4">The sequence shown here is derived from an EMBL/GenBank/DDBJ whole genome shotgun (WGS) entry which is preliminary data.</text>
</comment>
<accession>A0A7J6KUT3</accession>
<evidence type="ECO:0000256" key="3">
    <source>
        <dbReference type="SAM" id="SignalP"/>
    </source>
</evidence>
<dbReference type="OrthoDB" id="3249498at2759"/>
<dbReference type="InterPro" id="IPR010998">
    <property type="entry name" value="Integrase_recombinase_N"/>
</dbReference>
<keyword evidence="1" id="KW-0238">DNA-binding</keyword>
<protein>
    <submittedName>
        <fullName evidence="4">Uncharacterized protein</fullName>
    </submittedName>
</protein>
<keyword evidence="5" id="KW-1185">Reference proteome</keyword>
<feature type="chain" id="PRO_5029521589" evidence="3">
    <location>
        <begin position="17"/>
        <end position="735"/>
    </location>
</feature>
<evidence type="ECO:0000256" key="1">
    <source>
        <dbReference type="ARBA" id="ARBA00023125"/>
    </source>
</evidence>